<dbReference type="AlphaFoldDB" id="A0A517TF96"/>
<dbReference type="PROSITE" id="PS51257">
    <property type="entry name" value="PROKAR_LIPOPROTEIN"/>
    <property type="match status" value="1"/>
</dbReference>
<accession>A0A517TF96</accession>
<evidence type="ECO:0000313" key="2">
    <source>
        <dbReference type="Proteomes" id="UP000319976"/>
    </source>
</evidence>
<gene>
    <name evidence="1" type="ORF">V22_43230</name>
</gene>
<evidence type="ECO:0008006" key="3">
    <source>
        <dbReference type="Google" id="ProtNLM"/>
    </source>
</evidence>
<dbReference type="KEGG" id="chya:V22_43230"/>
<reference evidence="1 2" key="1">
    <citation type="submission" date="2019-02" db="EMBL/GenBank/DDBJ databases">
        <title>Deep-cultivation of Planctomycetes and their phenomic and genomic characterization uncovers novel biology.</title>
        <authorList>
            <person name="Wiegand S."/>
            <person name="Jogler M."/>
            <person name="Boedeker C."/>
            <person name="Pinto D."/>
            <person name="Vollmers J."/>
            <person name="Rivas-Marin E."/>
            <person name="Kohn T."/>
            <person name="Peeters S.H."/>
            <person name="Heuer A."/>
            <person name="Rast P."/>
            <person name="Oberbeckmann S."/>
            <person name="Bunk B."/>
            <person name="Jeske O."/>
            <person name="Meyerdierks A."/>
            <person name="Storesund J.E."/>
            <person name="Kallscheuer N."/>
            <person name="Luecker S."/>
            <person name="Lage O.M."/>
            <person name="Pohl T."/>
            <person name="Merkel B.J."/>
            <person name="Hornburger P."/>
            <person name="Mueller R.-W."/>
            <person name="Bruemmer F."/>
            <person name="Labrenz M."/>
            <person name="Spormann A.M."/>
            <person name="Op den Camp H."/>
            <person name="Overmann J."/>
            <person name="Amann R."/>
            <person name="Jetten M.S.M."/>
            <person name="Mascher T."/>
            <person name="Medema M.H."/>
            <person name="Devos D.P."/>
            <person name="Kaster A.-K."/>
            <person name="Ovreas L."/>
            <person name="Rohde M."/>
            <person name="Galperin M.Y."/>
            <person name="Jogler C."/>
        </authorList>
    </citation>
    <scope>NUCLEOTIDE SEQUENCE [LARGE SCALE GENOMIC DNA]</scope>
    <source>
        <strain evidence="1 2">V22</strain>
    </source>
</reference>
<name>A0A517TF96_9PLAN</name>
<dbReference type="EMBL" id="CP036316">
    <property type="protein sequence ID" value="QDT67051.1"/>
    <property type="molecule type" value="Genomic_DNA"/>
</dbReference>
<keyword evidence="2" id="KW-1185">Reference proteome</keyword>
<protein>
    <recommendedName>
        <fullName evidence="3">Carboxypeptidase regulatory-like domain-containing protein</fullName>
    </recommendedName>
</protein>
<sequence>MGEVMRHDITAFLIMLTVAAVGCGGNPDGPQRYSLSGSVTYNGQPVPAGNILLSPNREKGNSGPATVASINDGKYETFPGKGMVGGHFVVTITAEPKQEMTLPLFDTYTMEVELPNEDSSFDFDVPAQE</sequence>
<organism evidence="1 2">
    <name type="scientific">Calycomorphotria hydatis</name>
    <dbReference type="NCBI Taxonomy" id="2528027"/>
    <lineage>
        <taxon>Bacteria</taxon>
        <taxon>Pseudomonadati</taxon>
        <taxon>Planctomycetota</taxon>
        <taxon>Planctomycetia</taxon>
        <taxon>Planctomycetales</taxon>
        <taxon>Planctomycetaceae</taxon>
        <taxon>Calycomorphotria</taxon>
    </lineage>
</organism>
<dbReference type="Proteomes" id="UP000319976">
    <property type="component" value="Chromosome"/>
</dbReference>
<evidence type="ECO:0000313" key="1">
    <source>
        <dbReference type="EMBL" id="QDT67051.1"/>
    </source>
</evidence>
<proteinExistence type="predicted"/>